<sequence length="94" mass="11279">MNFRRSIAHSINQIKTAISEVIEFQSRIWVINIHEGTLNDESFIINEDNFQEPMQWMVKRQYTSEMIEKVDAMKRSQIVVLMLNNVEHRLMRVK</sequence>
<evidence type="ECO:0000313" key="2">
    <source>
        <dbReference type="Proteomes" id="UP000239263"/>
    </source>
</evidence>
<dbReference type="EMBL" id="MSCO01000002">
    <property type="protein sequence ID" value="PQJ85031.1"/>
    <property type="molecule type" value="Genomic_DNA"/>
</dbReference>
<name>A0A2S7X466_9GAMM</name>
<dbReference type="AlphaFoldDB" id="A0A2S7X466"/>
<gene>
    <name evidence="1" type="ORF">BTO22_16260</name>
</gene>
<evidence type="ECO:0000313" key="1">
    <source>
        <dbReference type="EMBL" id="PQJ85031.1"/>
    </source>
</evidence>
<proteinExistence type="predicted"/>
<reference evidence="1 2" key="1">
    <citation type="submission" date="2016-12" db="EMBL/GenBank/DDBJ databases">
        <title>Diversity of luminous bacteria.</title>
        <authorList>
            <person name="Yoshizawa S."/>
            <person name="Kogure K."/>
        </authorList>
    </citation>
    <scope>NUCLEOTIDE SEQUENCE [LARGE SCALE GENOMIC DNA]</scope>
    <source>
        <strain evidence="1 2">ATCC 33715</strain>
    </source>
</reference>
<organism evidence="1 2">
    <name type="scientific">Aliivibrio sifiae</name>
    <dbReference type="NCBI Taxonomy" id="566293"/>
    <lineage>
        <taxon>Bacteria</taxon>
        <taxon>Pseudomonadati</taxon>
        <taxon>Pseudomonadota</taxon>
        <taxon>Gammaproteobacteria</taxon>
        <taxon>Vibrionales</taxon>
        <taxon>Vibrionaceae</taxon>
        <taxon>Aliivibrio</taxon>
    </lineage>
</organism>
<dbReference type="OrthoDB" id="6215270at2"/>
<dbReference type="RefSeq" id="WP_105056396.1">
    <property type="nucleotide sequence ID" value="NZ_CAWNRT010000002.1"/>
</dbReference>
<protein>
    <submittedName>
        <fullName evidence="1">Uncharacterized protein</fullName>
    </submittedName>
</protein>
<dbReference type="Proteomes" id="UP000239263">
    <property type="component" value="Unassembled WGS sequence"/>
</dbReference>
<accession>A0A2S7X466</accession>
<comment type="caution">
    <text evidence="1">The sequence shown here is derived from an EMBL/GenBank/DDBJ whole genome shotgun (WGS) entry which is preliminary data.</text>
</comment>